<reference evidence="4" key="1">
    <citation type="submission" date="2022-10" db="EMBL/GenBank/DDBJ databases">
        <title>Comparative genomics and taxonomic characterization of three novel marine species of genus Reichenbachiella exhibiting antioxidant and polysaccharide degradation activities.</title>
        <authorList>
            <person name="Muhammad N."/>
            <person name="Lee Y.-J."/>
            <person name="Ko J."/>
            <person name="Kim S.-G."/>
        </authorList>
    </citation>
    <scope>NUCLEOTIDE SEQUENCE</scope>
    <source>
        <strain evidence="4">Wsw4-B4</strain>
    </source>
</reference>
<proteinExistence type="predicted"/>
<feature type="domain" description="Cadherin" evidence="3">
    <location>
        <begin position="973"/>
        <end position="1073"/>
    </location>
</feature>
<dbReference type="InterPro" id="IPR001258">
    <property type="entry name" value="NHL_repeat"/>
</dbReference>
<dbReference type="Pfam" id="PF19077">
    <property type="entry name" value="Big_13"/>
    <property type="match status" value="1"/>
</dbReference>
<dbReference type="PROSITE" id="PS51125">
    <property type="entry name" value="NHL"/>
    <property type="match status" value="1"/>
</dbReference>
<dbReference type="Pfam" id="PF01436">
    <property type="entry name" value="NHL"/>
    <property type="match status" value="1"/>
</dbReference>
<dbReference type="Gene3D" id="2.120.10.30">
    <property type="entry name" value="TolB, C-terminal domain"/>
    <property type="match status" value="3"/>
</dbReference>
<organism evidence="4 5">
    <name type="scientific">Reichenbachiella carrageenanivorans</name>
    <dbReference type="NCBI Taxonomy" id="2979869"/>
    <lineage>
        <taxon>Bacteria</taxon>
        <taxon>Pseudomonadati</taxon>
        <taxon>Bacteroidota</taxon>
        <taxon>Cytophagia</taxon>
        <taxon>Cytophagales</taxon>
        <taxon>Reichenbachiellaceae</taxon>
        <taxon>Reichenbachiella</taxon>
    </lineage>
</organism>
<protein>
    <submittedName>
        <fullName evidence="4">Ig-like domain-containing protein</fullName>
    </submittedName>
</protein>
<dbReference type="EMBL" id="CP106735">
    <property type="protein sequence ID" value="UXX79532.1"/>
    <property type="molecule type" value="Genomic_DNA"/>
</dbReference>
<dbReference type="Gene3D" id="2.60.40.60">
    <property type="entry name" value="Cadherins"/>
    <property type="match status" value="1"/>
</dbReference>
<name>A0ABY6D025_9BACT</name>
<dbReference type="SUPFAM" id="SSF63829">
    <property type="entry name" value="Calcium-dependent phosphotriesterase"/>
    <property type="match status" value="1"/>
</dbReference>
<dbReference type="Proteomes" id="UP001062165">
    <property type="component" value="Chromosome"/>
</dbReference>
<dbReference type="InterPro" id="IPR002126">
    <property type="entry name" value="Cadherin-like_dom"/>
</dbReference>
<evidence type="ECO:0000313" key="4">
    <source>
        <dbReference type="EMBL" id="UXX79532.1"/>
    </source>
</evidence>
<dbReference type="CDD" id="cd11304">
    <property type="entry name" value="Cadherin_repeat"/>
    <property type="match status" value="1"/>
</dbReference>
<gene>
    <name evidence="4" type="ORF">N7E81_00205</name>
</gene>
<dbReference type="InterPro" id="IPR013783">
    <property type="entry name" value="Ig-like_fold"/>
</dbReference>
<dbReference type="PANTHER" id="PTHR13833:SF71">
    <property type="entry name" value="NHL DOMAIN-CONTAINING PROTEIN"/>
    <property type="match status" value="1"/>
</dbReference>
<dbReference type="SMART" id="SM00112">
    <property type="entry name" value="CA"/>
    <property type="match status" value="1"/>
</dbReference>
<evidence type="ECO:0000256" key="2">
    <source>
        <dbReference type="PROSITE-ProRule" id="PRU00504"/>
    </source>
</evidence>
<dbReference type="Pfam" id="PF18962">
    <property type="entry name" value="Por_Secre_tail"/>
    <property type="match status" value="1"/>
</dbReference>
<evidence type="ECO:0000259" key="3">
    <source>
        <dbReference type="PROSITE" id="PS50268"/>
    </source>
</evidence>
<dbReference type="InterPro" id="IPR044016">
    <property type="entry name" value="Big_13"/>
</dbReference>
<feature type="repeat" description="NHL" evidence="2">
    <location>
        <begin position="204"/>
        <end position="234"/>
    </location>
</feature>
<dbReference type="InterPro" id="IPR026444">
    <property type="entry name" value="Secre_tail"/>
</dbReference>
<dbReference type="SUPFAM" id="SSF49313">
    <property type="entry name" value="Cadherin-like"/>
    <property type="match status" value="2"/>
</dbReference>
<keyword evidence="1" id="KW-0677">Repeat</keyword>
<dbReference type="NCBIfam" id="TIGR04183">
    <property type="entry name" value="Por_Secre_tail"/>
    <property type="match status" value="1"/>
</dbReference>
<keyword evidence="5" id="KW-1185">Reference proteome</keyword>
<dbReference type="PROSITE" id="PS50268">
    <property type="entry name" value="CADHERIN_2"/>
    <property type="match status" value="1"/>
</dbReference>
<dbReference type="Gene3D" id="2.60.40.10">
    <property type="entry name" value="Immunoglobulins"/>
    <property type="match status" value="2"/>
</dbReference>
<dbReference type="PANTHER" id="PTHR13833">
    <property type="match status" value="1"/>
</dbReference>
<dbReference type="InterPro" id="IPR011042">
    <property type="entry name" value="6-blade_b-propeller_TolB-like"/>
</dbReference>
<evidence type="ECO:0000313" key="5">
    <source>
        <dbReference type="Proteomes" id="UP001062165"/>
    </source>
</evidence>
<dbReference type="InterPro" id="IPR015919">
    <property type="entry name" value="Cadherin-like_sf"/>
</dbReference>
<accession>A0ABY6D025</accession>
<evidence type="ECO:0000256" key="1">
    <source>
        <dbReference type="ARBA" id="ARBA00022737"/>
    </source>
</evidence>
<sequence>MERIGFWKKKLWLLGIILSITHLSFGQIIFADACFPGGGTMTLTQSGTTSDGQIRNTFIGESDYGEMVKIIWQNNQWEILADYGFGYELFHTKTVASYPNPPALSLGSWSNISGCGPISTFTGDVQSTIVPNSAPTFTSTAITEQGDNSTYNYYVATSDINDDDVSVAATTKPSWLAMETITRYIKIGAGTAGDTDGAADVATFDGPSDVAVDASGNIYVAESNNNRIRKITPEGVVSTFAGSGDAATTDGTGTAAAFNHPVGIATDASGNVYVTEDPGNAVRKITPAGEVTTIATALLRLSAVVVDSDDNVYVGGWFSTYKVYKITPAMVRTEVAFGFGEISALDIDADDNLYLADKSSNIIYKIDNTGFRTTVMSGVSNMTGMARDADGNFYVVKNGTQIDKIAPGGSTVTKIVNLSSANGIVLDASDRLCIAAQGGHQVQTYQEGVYTLSGNPAGQVGTHDVVLTANDGNGGIATQSFTITVSDATAPEGYFVNTSDMAIKYGNKIAFSFPISFAEVGATYNYTFSAGDTDVTGSGTITSSSQNISGIDLSDLADGTVTFSITLTDAHGNVGSAVGGTLTKDTIVPVVTVDALVTSDQTPKLTGTVDDVTSYLTGFLSNSQSLTITNNGDGTWEVADNTITALEEGVYGVTIYANDNVMNTGVDATSNELTIDLTAPTGYTASIDQTYINSSNVDALSFTFSGAEVGATYDYTLSSSGGGSEVTGSGTISTTTDQISDIDVSGLAEGIITLSVTLTDVANNVGQATASIKTKDTTAPVVTVDVLVTNNQSPKITGVVDDASATMLGIISDGQTPTVINNGDGTWEIAAGVLSSLAEGTYSLFITATDAAGNQTTNSSEYDLEIDLTAPSGYTVSIDQAEVNSENEGALSFTFTDAEVGATYDYTLSSTGGGADVTGSGTISAATDQVSGIDASGLGDGTITLSVTLTDEATNTGSAAEDTKAKDATSPVFASGTTASFTENGTGTVYTATATDAGSITYSLGTANDESLFTIEESTGVVTFKVSPDFENPIDADGDNVYEIIVVASDGANEVNLEVAITVEDEEDGETTVTSIDDGLEHYISIFPNPASQVLNFDLSKMNESVGSLSVINNAGVQIMELELGGVKSLTIPVNSYPSGLYHVVFKTGTSTISKRLIIK</sequence>